<accession>A0ABD0KPJ7</accession>
<keyword evidence="2" id="KW-1185">Reference proteome</keyword>
<dbReference type="Proteomes" id="UP001519460">
    <property type="component" value="Unassembled WGS sequence"/>
</dbReference>
<evidence type="ECO:0000313" key="1">
    <source>
        <dbReference type="EMBL" id="KAK7489107.1"/>
    </source>
</evidence>
<evidence type="ECO:0000313" key="2">
    <source>
        <dbReference type="Proteomes" id="UP001519460"/>
    </source>
</evidence>
<name>A0ABD0KPJ7_9CAEN</name>
<proteinExistence type="predicted"/>
<dbReference type="AlphaFoldDB" id="A0ABD0KPJ7"/>
<reference evidence="1 2" key="1">
    <citation type="journal article" date="2023" name="Sci. Data">
        <title>Genome assembly of the Korean intertidal mud-creeper Batillaria attramentaria.</title>
        <authorList>
            <person name="Patra A.K."/>
            <person name="Ho P.T."/>
            <person name="Jun S."/>
            <person name="Lee S.J."/>
            <person name="Kim Y."/>
            <person name="Won Y.J."/>
        </authorList>
    </citation>
    <scope>NUCLEOTIDE SEQUENCE [LARGE SCALE GENOMIC DNA]</scope>
    <source>
        <strain evidence="1">Wonlab-2016</strain>
    </source>
</reference>
<protein>
    <submittedName>
        <fullName evidence="1">Uncharacterized protein</fullName>
    </submittedName>
</protein>
<organism evidence="1 2">
    <name type="scientific">Batillaria attramentaria</name>
    <dbReference type="NCBI Taxonomy" id="370345"/>
    <lineage>
        <taxon>Eukaryota</taxon>
        <taxon>Metazoa</taxon>
        <taxon>Spiralia</taxon>
        <taxon>Lophotrochozoa</taxon>
        <taxon>Mollusca</taxon>
        <taxon>Gastropoda</taxon>
        <taxon>Caenogastropoda</taxon>
        <taxon>Sorbeoconcha</taxon>
        <taxon>Cerithioidea</taxon>
        <taxon>Batillariidae</taxon>
        <taxon>Batillaria</taxon>
    </lineage>
</organism>
<gene>
    <name evidence="1" type="ORF">BaRGS_00019621</name>
</gene>
<sequence length="114" mass="12763">MFWAFCCSCLNRDRFLRNALKIAISAQGRVKGRPALAACLPGLASVPGFGPPIFDYSIQLPHVPFWFTGLPVAGGPWGGLWRSLPNRPARLKKEKQQLRRGLEPTWAAVYRQRS</sequence>
<dbReference type="EMBL" id="JACVVK020000142">
    <property type="protein sequence ID" value="KAK7489107.1"/>
    <property type="molecule type" value="Genomic_DNA"/>
</dbReference>
<comment type="caution">
    <text evidence="1">The sequence shown here is derived from an EMBL/GenBank/DDBJ whole genome shotgun (WGS) entry which is preliminary data.</text>
</comment>